<name>A0A9P9A7K1_9PEZI</name>
<dbReference type="InterPro" id="IPR002893">
    <property type="entry name" value="Znf_MYND"/>
</dbReference>
<dbReference type="SUPFAM" id="SSF144232">
    <property type="entry name" value="HIT/MYND zinc finger-like"/>
    <property type="match status" value="1"/>
</dbReference>
<protein>
    <recommendedName>
        <fullName evidence="5">MYND-type domain-containing protein</fullName>
    </recommendedName>
</protein>
<sequence>MAVDTPQRCAACGNIATTSCAGCTGAPKYHPNDALGVVYCDQACQKQDWPRHKDHCRILQQRKKLLRAATLLKKALLTYRTVLYDLHLNKVELDGDILWLHQTPSRRPMRGLFPEHVTANPDHREAALAANQCTASMALLGRMTRKLLADVPSKFEVVDLLIRAPIFRARLTPGPDPRNVPHTLIRVTTPSEVWLIDSTGCQYGFEEVLVPYHPYFQDKDCKVVIPPTLYDATETKDLDYYKTIPSMNATELQRQNAEQERKDRLHFATYVDQHVSKDILEGSEEVFSKAANNFEADLRSHMLEALTGA</sequence>
<feature type="domain" description="MYND-type" evidence="5">
    <location>
        <begin position="9"/>
        <end position="56"/>
    </location>
</feature>
<dbReference type="Pfam" id="PF01753">
    <property type="entry name" value="zf-MYND"/>
    <property type="match status" value="1"/>
</dbReference>
<comment type="caution">
    <text evidence="6">The sequence shown here is derived from an EMBL/GenBank/DDBJ whole genome shotgun (WGS) entry which is preliminary data.</text>
</comment>
<keyword evidence="3" id="KW-0862">Zinc</keyword>
<dbReference type="Gene3D" id="6.10.140.2220">
    <property type="match status" value="1"/>
</dbReference>
<evidence type="ECO:0000313" key="7">
    <source>
        <dbReference type="Proteomes" id="UP000770015"/>
    </source>
</evidence>
<dbReference type="GO" id="GO:0008270">
    <property type="term" value="F:zinc ion binding"/>
    <property type="evidence" value="ECO:0007669"/>
    <property type="project" value="UniProtKB-KW"/>
</dbReference>
<reference evidence="6" key="1">
    <citation type="journal article" date="2021" name="Nat. Commun.">
        <title>Genetic determinants of endophytism in the Arabidopsis root mycobiome.</title>
        <authorList>
            <person name="Mesny F."/>
            <person name="Miyauchi S."/>
            <person name="Thiergart T."/>
            <person name="Pickel B."/>
            <person name="Atanasova L."/>
            <person name="Karlsson M."/>
            <person name="Huettel B."/>
            <person name="Barry K.W."/>
            <person name="Haridas S."/>
            <person name="Chen C."/>
            <person name="Bauer D."/>
            <person name="Andreopoulos W."/>
            <person name="Pangilinan J."/>
            <person name="LaButti K."/>
            <person name="Riley R."/>
            <person name="Lipzen A."/>
            <person name="Clum A."/>
            <person name="Drula E."/>
            <person name="Henrissat B."/>
            <person name="Kohler A."/>
            <person name="Grigoriev I.V."/>
            <person name="Martin F.M."/>
            <person name="Hacquard S."/>
        </authorList>
    </citation>
    <scope>NUCLEOTIDE SEQUENCE</scope>
    <source>
        <strain evidence="6">MPI-SDFR-AT-0117</strain>
    </source>
</reference>
<dbReference type="OrthoDB" id="432970at2759"/>
<gene>
    <name evidence="6" type="ORF">F5X68DRAFT_52683</name>
</gene>
<accession>A0A9P9A7K1</accession>
<keyword evidence="7" id="KW-1185">Reference proteome</keyword>
<dbReference type="Proteomes" id="UP000770015">
    <property type="component" value="Unassembled WGS sequence"/>
</dbReference>
<dbReference type="PROSITE" id="PS50865">
    <property type="entry name" value="ZF_MYND_2"/>
    <property type="match status" value="1"/>
</dbReference>
<keyword evidence="2 4" id="KW-0863">Zinc-finger</keyword>
<dbReference type="EMBL" id="JAGSXJ010000033">
    <property type="protein sequence ID" value="KAH6668648.1"/>
    <property type="molecule type" value="Genomic_DNA"/>
</dbReference>
<evidence type="ECO:0000256" key="4">
    <source>
        <dbReference type="PROSITE-ProRule" id="PRU00134"/>
    </source>
</evidence>
<evidence type="ECO:0000259" key="5">
    <source>
        <dbReference type="PROSITE" id="PS50865"/>
    </source>
</evidence>
<dbReference type="AlphaFoldDB" id="A0A9P9A7K1"/>
<evidence type="ECO:0000313" key="6">
    <source>
        <dbReference type="EMBL" id="KAH6668648.1"/>
    </source>
</evidence>
<proteinExistence type="predicted"/>
<evidence type="ECO:0000256" key="3">
    <source>
        <dbReference type="ARBA" id="ARBA00022833"/>
    </source>
</evidence>
<keyword evidence="1" id="KW-0479">Metal-binding</keyword>
<evidence type="ECO:0000256" key="1">
    <source>
        <dbReference type="ARBA" id="ARBA00022723"/>
    </source>
</evidence>
<evidence type="ECO:0000256" key="2">
    <source>
        <dbReference type="ARBA" id="ARBA00022771"/>
    </source>
</evidence>
<organism evidence="6 7">
    <name type="scientific">Plectosphaerella plurivora</name>
    <dbReference type="NCBI Taxonomy" id="936078"/>
    <lineage>
        <taxon>Eukaryota</taxon>
        <taxon>Fungi</taxon>
        <taxon>Dikarya</taxon>
        <taxon>Ascomycota</taxon>
        <taxon>Pezizomycotina</taxon>
        <taxon>Sordariomycetes</taxon>
        <taxon>Hypocreomycetidae</taxon>
        <taxon>Glomerellales</taxon>
        <taxon>Plectosphaerellaceae</taxon>
        <taxon>Plectosphaerella</taxon>
    </lineage>
</organism>